<dbReference type="Pfam" id="PF08811">
    <property type="entry name" value="DUF1800"/>
    <property type="match status" value="1"/>
</dbReference>
<proteinExistence type="predicted"/>
<evidence type="ECO:0000313" key="3">
    <source>
        <dbReference type="Proteomes" id="UP000563094"/>
    </source>
</evidence>
<name>A0A839GM13_9BACT</name>
<evidence type="ECO:0000256" key="1">
    <source>
        <dbReference type="SAM" id="MobiDB-lite"/>
    </source>
</evidence>
<keyword evidence="3" id="KW-1185">Reference proteome</keyword>
<accession>A0A839GM13</accession>
<organism evidence="2 3">
    <name type="scientific">Rufibacter quisquiliarum</name>
    <dbReference type="NCBI Taxonomy" id="1549639"/>
    <lineage>
        <taxon>Bacteria</taxon>
        <taxon>Pseudomonadati</taxon>
        <taxon>Bacteroidota</taxon>
        <taxon>Cytophagia</taxon>
        <taxon>Cytophagales</taxon>
        <taxon>Hymenobacteraceae</taxon>
        <taxon>Rufibacter</taxon>
    </lineage>
</organism>
<evidence type="ECO:0000313" key="2">
    <source>
        <dbReference type="EMBL" id="MBA9076016.1"/>
    </source>
</evidence>
<dbReference type="InterPro" id="IPR014917">
    <property type="entry name" value="DUF1800"/>
</dbReference>
<sequence length="674" mass="75707">MKKTIQLSFLVTLLLVAGLFFSSFGEKHTLAAKAPKFPYKKAGLTERQAAAHLLSRFTYGPKPGQVDEVVELGLEKWFLQQLTAELPDQDLSKRLAEFPTLKMTNQQMVQTFPQGGQLVRMAVKDGVIEQDKVKAGFADKDAKEEYRQKLGDYLKQKGYRPEGDLYKELISQKILRATYTQNQLQEILTSFWFNHFNVSLTNKNCSPYILSYERDVIRPNALGQFEKLLLATAKSPAMLAYLDNFKSTVSAESLNPTQKRVEQLKLRALEERQAKDTSAQNMQMLEMVKQAQKKQGLNENYAREIMELHTLGVDGGYTQQDVTQAARVLTGWTINPAIDRYNVRGKNAYSPKRLEAMTKQGYVFENDFVFAANKHDKGKKVVLGKVFPANGGYEEGLELIKMLAHHPSTAKFISRKLAIRFVNDNPPQSLIDKMAKTFTEKKGDIQQVLLTMVASPEFWGKEALREKTKSPFELAISSARSLNAEVKAPYQLYNWVSKMGERMYYYQAPTGFPDKGTYWINTGSLLNRMNFGLALASQRIPGVSIDLMALNQHREPESAEAALATYSSYLMPERDLQETIKRLTPSLNDPNFSRKVDAAANQHTSMASAGGQEEEEENEAMMSTPRRGKVKSSGKNLGAGKALSPKALQANNGNNTMLAQVVGIIIGSPEFQRR</sequence>
<dbReference type="EMBL" id="JACJIQ010000002">
    <property type="protein sequence ID" value="MBA9076016.1"/>
    <property type="molecule type" value="Genomic_DNA"/>
</dbReference>
<dbReference type="Proteomes" id="UP000563094">
    <property type="component" value="Unassembled WGS sequence"/>
</dbReference>
<protein>
    <submittedName>
        <fullName evidence="2">Uncharacterized protein (DUF1800 family)</fullName>
    </submittedName>
</protein>
<feature type="region of interest" description="Disordered" evidence="1">
    <location>
        <begin position="601"/>
        <end position="640"/>
    </location>
</feature>
<dbReference type="RefSeq" id="WP_182511766.1">
    <property type="nucleotide sequence ID" value="NZ_JACJIQ010000002.1"/>
</dbReference>
<gene>
    <name evidence="2" type="ORF">FHS90_000718</name>
</gene>
<reference evidence="2 3" key="1">
    <citation type="submission" date="2020-08" db="EMBL/GenBank/DDBJ databases">
        <title>Genomic Encyclopedia of Type Strains, Phase IV (KMG-IV): sequencing the most valuable type-strain genomes for metagenomic binning, comparative biology and taxonomic classification.</title>
        <authorList>
            <person name="Goeker M."/>
        </authorList>
    </citation>
    <scope>NUCLEOTIDE SEQUENCE [LARGE SCALE GENOMIC DNA]</scope>
    <source>
        <strain evidence="2 3">DSM 29854</strain>
    </source>
</reference>
<dbReference type="AlphaFoldDB" id="A0A839GM13"/>
<comment type="caution">
    <text evidence="2">The sequence shown here is derived from an EMBL/GenBank/DDBJ whole genome shotgun (WGS) entry which is preliminary data.</text>
</comment>